<dbReference type="SUPFAM" id="SSF56954">
    <property type="entry name" value="Outer membrane efflux proteins (OEP)"/>
    <property type="match status" value="1"/>
</dbReference>
<name>A0A240U100_9BURK</name>
<keyword evidence="2" id="KW-1134">Transmembrane beta strand</keyword>
<comment type="similarity">
    <text evidence="1 2">Belongs to the outer membrane factor (OMF) (TC 1.B.17) family.</text>
</comment>
<dbReference type="PANTHER" id="PTHR30203">
    <property type="entry name" value="OUTER MEMBRANE CATION EFFLUX PROTEIN"/>
    <property type="match status" value="1"/>
</dbReference>
<evidence type="ECO:0000313" key="4">
    <source>
        <dbReference type="Proteomes" id="UP000194432"/>
    </source>
</evidence>
<dbReference type="Gene3D" id="2.20.200.10">
    <property type="entry name" value="Outer membrane efflux proteins (OEP)"/>
    <property type="match status" value="1"/>
</dbReference>
<keyword evidence="2" id="KW-0732">Signal</keyword>
<dbReference type="Pfam" id="PF02321">
    <property type="entry name" value="OEP"/>
    <property type="match status" value="2"/>
</dbReference>
<dbReference type="GO" id="GO:0015562">
    <property type="term" value="F:efflux transmembrane transporter activity"/>
    <property type="evidence" value="ECO:0007669"/>
    <property type="project" value="InterPro"/>
</dbReference>
<comment type="subcellular location">
    <subcellularLocation>
        <location evidence="2">Cell membrane</location>
        <topology evidence="2">Lipid-anchor</topology>
    </subcellularLocation>
</comment>
<keyword evidence="2" id="KW-0449">Lipoprotein</keyword>
<protein>
    <submittedName>
        <fullName evidence="3">Multidrug transporter</fullName>
    </submittedName>
</protein>
<keyword evidence="2" id="KW-0564">Palmitate</keyword>
<evidence type="ECO:0000256" key="1">
    <source>
        <dbReference type="ARBA" id="ARBA00007613"/>
    </source>
</evidence>
<keyword evidence="2" id="KW-0812">Transmembrane</keyword>
<dbReference type="AlphaFoldDB" id="A0A240U100"/>
<dbReference type="NCBIfam" id="TIGR01845">
    <property type="entry name" value="outer_NodT"/>
    <property type="match status" value="1"/>
</dbReference>
<dbReference type="EMBL" id="CP021361">
    <property type="protein sequence ID" value="ART51077.1"/>
    <property type="molecule type" value="Genomic_DNA"/>
</dbReference>
<reference evidence="3 4" key="1">
    <citation type="submission" date="2017-05" db="EMBL/GenBank/DDBJ databases">
        <title>Polyphasic characterization of four soil-derived phenanthrene-degrading Acidovorax strains and proposal of Acidovorax phenanthrenivorans sp. nov.</title>
        <authorList>
            <person name="Singleton D.R."/>
            <person name="Lee J."/>
            <person name="Dickey A.N."/>
            <person name="Stroud A."/>
            <person name="Scholl E.H."/>
            <person name="Wright F.A."/>
            <person name="Aitken M.D."/>
        </authorList>
    </citation>
    <scope>NUCLEOTIDE SEQUENCE [LARGE SCALE GENOMIC DNA]</scope>
    <source>
        <strain evidence="3">NA3</strain>
    </source>
</reference>
<accession>A0A240U100</accession>
<feature type="signal peptide" evidence="2">
    <location>
        <begin position="1"/>
        <end position="25"/>
    </location>
</feature>
<gene>
    <name evidence="3" type="ORF">CBP34_04525</name>
</gene>
<sequence>MLNLFTSRRAAGASAARLPAATALAAVTLLAGCSMIPTYERPAAPVAAQWPALGASTAANATTAAADLPWQDFVGDARLRELVELALQNNRDLRVAVLSIEQARAQYQIRRADQLPTINAAATGNRQPASDGSDSITSAYTAGLALASWEIDFFGRVASLKEAALAQFLATQEARSAVQTSLVASVVSTWLSLQTNEELLALTQRTLATRDDSLRLNRLRFDQGVTSALDLRQAESLTAAARSTLAQQQRLRALDVNALTLLVGQPLPERLLPTAQADGQVVALRDVPEGMPSDLLERRPDIRQAEQQLIAANANIGAARAAFFPRISLTASAGTASNALSGLFKSGSWGWTLAPQAVLPIFDAGRNQAGLDSARAEREIAVAQYDKAIQSAFREVADALAGRATLGEQVLAQQQQATAEADRFRLADLRYRNGVASYLDVLDAQRALFATQQALAQSQLAQRQNQVALYKALGGGWRDAAEGAAPAATQN</sequence>
<evidence type="ECO:0000256" key="2">
    <source>
        <dbReference type="RuleBase" id="RU362097"/>
    </source>
</evidence>
<dbReference type="Gene3D" id="1.20.1600.10">
    <property type="entry name" value="Outer membrane efflux proteins (OEP)"/>
    <property type="match status" value="1"/>
</dbReference>
<organism evidence="3 4">
    <name type="scientific">Acidovorax carolinensis</name>
    <dbReference type="NCBI Taxonomy" id="553814"/>
    <lineage>
        <taxon>Bacteria</taxon>
        <taxon>Pseudomonadati</taxon>
        <taxon>Pseudomonadota</taxon>
        <taxon>Betaproteobacteria</taxon>
        <taxon>Burkholderiales</taxon>
        <taxon>Comamonadaceae</taxon>
        <taxon>Acidovorax</taxon>
    </lineage>
</organism>
<evidence type="ECO:0000313" key="3">
    <source>
        <dbReference type="EMBL" id="ART51077.1"/>
    </source>
</evidence>
<dbReference type="GO" id="GO:0005886">
    <property type="term" value="C:plasma membrane"/>
    <property type="evidence" value="ECO:0007669"/>
    <property type="project" value="UniProtKB-SubCell"/>
</dbReference>
<dbReference type="PANTHER" id="PTHR30203:SF32">
    <property type="entry name" value="CATION EFFLUX SYSTEM PROTEIN CUSC"/>
    <property type="match status" value="1"/>
</dbReference>
<dbReference type="RefSeq" id="WP_094097426.1">
    <property type="nucleotide sequence ID" value="NZ_CP021361.1"/>
</dbReference>
<keyword evidence="2" id="KW-0472">Membrane</keyword>
<dbReference type="KEGG" id="acin:CBP34_04525"/>
<feature type="chain" id="PRO_5011816222" evidence="2">
    <location>
        <begin position="26"/>
        <end position="491"/>
    </location>
</feature>
<keyword evidence="4" id="KW-1185">Reference proteome</keyword>
<dbReference type="Proteomes" id="UP000194432">
    <property type="component" value="Chromosome 1"/>
</dbReference>
<dbReference type="InterPro" id="IPR010131">
    <property type="entry name" value="MdtP/NodT-like"/>
</dbReference>
<proteinExistence type="inferred from homology"/>
<dbReference type="InterPro" id="IPR003423">
    <property type="entry name" value="OMP_efflux"/>
</dbReference>